<accession>A0A1M5AS20</accession>
<reference evidence="1 2" key="1">
    <citation type="submission" date="2016-11" db="EMBL/GenBank/DDBJ databases">
        <authorList>
            <person name="Jaros S."/>
            <person name="Januszkiewicz K."/>
            <person name="Wedrychowicz H."/>
        </authorList>
    </citation>
    <scope>NUCLEOTIDE SEQUENCE [LARGE SCALE GENOMIC DNA]</scope>
    <source>
        <strain evidence="1 2">DSM 21986</strain>
    </source>
</reference>
<keyword evidence="2" id="KW-1185">Reference proteome</keyword>
<evidence type="ECO:0000313" key="1">
    <source>
        <dbReference type="EMBL" id="SHF33033.1"/>
    </source>
</evidence>
<evidence type="ECO:0000313" key="2">
    <source>
        <dbReference type="Proteomes" id="UP000184041"/>
    </source>
</evidence>
<sequence>MNIFLFVIQVYGMQKRCQVLVTEVIHRLWVYKRFLLFSLL</sequence>
<dbReference type="AlphaFoldDB" id="A0A1M5AS20"/>
<name>A0A1M5AS20_9BACT</name>
<dbReference type="EMBL" id="FQUS01000007">
    <property type="protein sequence ID" value="SHF33033.1"/>
    <property type="molecule type" value="Genomic_DNA"/>
</dbReference>
<protein>
    <submittedName>
        <fullName evidence="1">Uncharacterized protein</fullName>
    </submittedName>
</protein>
<dbReference type="Proteomes" id="UP000184041">
    <property type="component" value="Unassembled WGS sequence"/>
</dbReference>
<proteinExistence type="predicted"/>
<gene>
    <name evidence="1" type="ORF">SAMN05443144_107156</name>
</gene>
<organism evidence="1 2">
    <name type="scientific">Fodinibius roseus</name>
    <dbReference type="NCBI Taxonomy" id="1194090"/>
    <lineage>
        <taxon>Bacteria</taxon>
        <taxon>Pseudomonadati</taxon>
        <taxon>Balneolota</taxon>
        <taxon>Balneolia</taxon>
        <taxon>Balneolales</taxon>
        <taxon>Balneolaceae</taxon>
        <taxon>Fodinibius</taxon>
    </lineage>
</organism>
<dbReference type="STRING" id="1194090.SAMN05443144_107156"/>